<gene>
    <name evidence="1" type="ORF">PTTW11_07310</name>
</gene>
<dbReference type="AlphaFoldDB" id="A0A6S6WAF4"/>
<accession>A0A6S6WAF4</accession>
<protein>
    <submittedName>
        <fullName evidence="1">Uncharacterized protein</fullName>
    </submittedName>
</protein>
<name>A0A6S6WAF4_9PLEO</name>
<evidence type="ECO:0000313" key="2">
    <source>
        <dbReference type="Proteomes" id="UP000472372"/>
    </source>
</evidence>
<dbReference type="EMBL" id="HG992982">
    <property type="protein sequence ID" value="CAE7188358.1"/>
    <property type="molecule type" value="Genomic_DNA"/>
</dbReference>
<organism evidence="1 2">
    <name type="scientific">Pyrenophora teres f. teres</name>
    <dbReference type="NCBI Taxonomy" id="97479"/>
    <lineage>
        <taxon>Eukaryota</taxon>
        <taxon>Fungi</taxon>
        <taxon>Dikarya</taxon>
        <taxon>Ascomycota</taxon>
        <taxon>Pezizomycotina</taxon>
        <taxon>Dothideomycetes</taxon>
        <taxon>Pleosporomycetidae</taxon>
        <taxon>Pleosporales</taxon>
        <taxon>Pleosporineae</taxon>
        <taxon>Pleosporaceae</taxon>
        <taxon>Pyrenophora</taxon>
    </lineage>
</organism>
<sequence length="102" mass="11068">MRFSILPAFTLTLLGGLVAADCCKKGLTYCGRGLLNKVPLYLIGNYYGEITTALKNANQPTDPDHVYDTLFYCGSCTDTPFQKYCGSGRCADGGSGKNDYCR</sequence>
<reference evidence="1" key="1">
    <citation type="submission" date="2021-02" db="EMBL/GenBank/DDBJ databases">
        <authorList>
            <person name="Syme A R."/>
            <person name="Syme A R."/>
            <person name="Moolhuijzen P."/>
        </authorList>
    </citation>
    <scope>NUCLEOTIDE SEQUENCE</scope>
    <source>
        <strain evidence="1">W1-1</strain>
    </source>
</reference>
<evidence type="ECO:0000313" key="1">
    <source>
        <dbReference type="EMBL" id="CAE7188358.1"/>
    </source>
</evidence>
<dbReference type="Proteomes" id="UP000472372">
    <property type="component" value="Chromosome 6"/>
</dbReference>
<proteinExistence type="predicted"/>